<evidence type="ECO:0000256" key="1">
    <source>
        <dbReference type="ARBA" id="ARBA00022837"/>
    </source>
</evidence>
<protein>
    <recommendedName>
        <fullName evidence="2">EF-hand domain-containing protein</fullName>
    </recommendedName>
</protein>
<dbReference type="Proteomes" id="UP001165080">
    <property type="component" value="Unassembled WGS sequence"/>
</dbReference>
<dbReference type="InterPro" id="IPR011992">
    <property type="entry name" value="EF-hand-dom_pair"/>
</dbReference>
<comment type="caution">
    <text evidence="3">The sequence shown here is derived from an EMBL/GenBank/DDBJ whole genome shotgun (WGS) entry which is preliminary data.</text>
</comment>
<keyword evidence="4" id="KW-1185">Reference proteome</keyword>
<proteinExistence type="predicted"/>
<reference evidence="3 4" key="1">
    <citation type="journal article" date="2023" name="Commun. Biol.">
        <title>Reorganization of the ancestral sex-determining regions during the evolution of trioecy in Pleodorina starrii.</title>
        <authorList>
            <person name="Takahashi K."/>
            <person name="Suzuki S."/>
            <person name="Kawai-Toyooka H."/>
            <person name="Yamamoto K."/>
            <person name="Hamaji T."/>
            <person name="Ootsuki R."/>
            <person name="Yamaguchi H."/>
            <person name="Kawachi M."/>
            <person name="Higashiyama T."/>
            <person name="Nozaki H."/>
        </authorList>
    </citation>
    <scope>NUCLEOTIDE SEQUENCE [LARGE SCALE GENOMIC DNA]</scope>
    <source>
        <strain evidence="3 4">NIES-4479</strain>
    </source>
</reference>
<gene>
    <name evidence="3" type="primary">PLEST001793</name>
    <name evidence="3" type="ORF">PLESTB_001080400</name>
</gene>
<dbReference type="GO" id="GO:0005509">
    <property type="term" value="F:calcium ion binding"/>
    <property type="evidence" value="ECO:0007669"/>
    <property type="project" value="InterPro"/>
</dbReference>
<name>A0A9W6BQC8_9CHLO</name>
<dbReference type="SUPFAM" id="SSF47473">
    <property type="entry name" value="EF-hand"/>
    <property type="match status" value="1"/>
</dbReference>
<dbReference type="Gene3D" id="1.10.238.10">
    <property type="entry name" value="EF-hand"/>
    <property type="match status" value="1"/>
</dbReference>
<dbReference type="EMBL" id="BRXU01000015">
    <property type="protein sequence ID" value="GLC56213.1"/>
    <property type="molecule type" value="Genomic_DNA"/>
</dbReference>
<dbReference type="CDD" id="cd00051">
    <property type="entry name" value="EFh"/>
    <property type="match status" value="1"/>
</dbReference>
<feature type="domain" description="EF-hand" evidence="2">
    <location>
        <begin position="171"/>
        <end position="206"/>
    </location>
</feature>
<dbReference type="PROSITE" id="PS00018">
    <property type="entry name" value="EF_HAND_1"/>
    <property type="match status" value="1"/>
</dbReference>
<organism evidence="3 4">
    <name type="scientific">Pleodorina starrii</name>
    <dbReference type="NCBI Taxonomy" id="330485"/>
    <lineage>
        <taxon>Eukaryota</taxon>
        <taxon>Viridiplantae</taxon>
        <taxon>Chlorophyta</taxon>
        <taxon>core chlorophytes</taxon>
        <taxon>Chlorophyceae</taxon>
        <taxon>CS clade</taxon>
        <taxon>Chlamydomonadales</taxon>
        <taxon>Volvocaceae</taxon>
        <taxon>Pleodorina</taxon>
    </lineage>
</organism>
<keyword evidence="1" id="KW-0106">Calcium</keyword>
<evidence type="ECO:0000313" key="4">
    <source>
        <dbReference type="Proteomes" id="UP001165080"/>
    </source>
</evidence>
<dbReference type="InterPro" id="IPR018247">
    <property type="entry name" value="EF_Hand_1_Ca_BS"/>
</dbReference>
<dbReference type="PROSITE" id="PS50222">
    <property type="entry name" value="EF_HAND_2"/>
    <property type="match status" value="1"/>
</dbReference>
<dbReference type="AlphaFoldDB" id="A0A9W6BQC8"/>
<dbReference type="OrthoDB" id="26525at2759"/>
<dbReference type="InterPro" id="IPR002048">
    <property type="entry name" value="EF_hand_dom"/>
</dbReference>
<evidence type="ECO:0000259" key="2">
    <source>
        <dbReference type="PROSITE" id="PS50222"/>
    </source>
</evidence>
<evidence type="ECO:0000313" key="3">
    <source>
        <dbReference type="EMBL" id="GLC56213.1"/>
    </source>
</evidence>
<accession>A0A9W6BQC8</accession>
<sequence>MDVLTSSALRKSPLLSRGRAARRHPLVPLASSIGHQRSEPPKATVTLTSLNPRSSETELVLDQAQQDLTELCKTEEGLECWKALGYFVTKRQQLEQHCNLELDEGEHDPQACTSLNGLEKFVREQMSAGCVQNLRSNLLIMQRIEERRATGGGASAAAAPPLPAMTEKELHAKACLIRLFHALDTNGDGEIGMLEFQDGMEALGAVLTEDDMRQISDALDNGRNQMDIDEFVEVMQASPVLHGVAMGDDSNFLRHAAHVHGHHAGPASAKA</sequence>